<keyword evidence="3" id="KW-0233">DNA recombination</keyword>
<dbReference type="Pfam" id="PF00589">
    <property type="entry name" value="Phage_integrase"/>
    <property type="match status" value="1"/>
</dbReference>
<dbReference type="GO" id="GO:0006310">
    <property type="term" value="P:DNA recombination"/>
    <property type="evidence" value="ECO:0007669"/>
    <property type="project" value="UniProtKB-KW"/>
</dbReference>
<keyword evidence="8" id="KW-1185">Reference proteome</keyword>
<dbReference type="SUPFAM" id="SSF56349">
    <property type="entry name" value="DNA breaking-rejoining enzymes"/>
    <property type="match status" value="1"/>
</dbReference>
<name>A0A1V4AYC2_9PAST</name>
<dbReference type="STRING" id="733.B0186_11280"/>
<keyword evidence="2 4" id="KW-0238">DNA-binding</keyword>
<dbReference type="InterPro" id="IPR011010">
    <property type="entry name" value="DNA_brk_join_enz"/>
</dbReference>
<reference evidence="7 8" key="1">
    <citation type="submission" date="2018-06" db="EMBL/GenBank/DDBJ databases">
        <authorList>
            <consortium name="Pathogen Informatics"/>
            <person name="Doyle S."/>
        </authorList>
    </citation>
    <scope>NUCLEOTIDE SEQUENCE [LARGE SCALE GENOMIC DNA]</scope>
    <source>
        <strain evidence="7 8">NCTC1659</strain>
    </source>
</reference>
<dbReference type="CDD" id="cd00796">
    <property type="entry name" value="INT_Rci_Hp1_C"/>
    <property type="match status" value="1"/>
</dbReference>
<evidence type="ECO:0000256" key="4">
    <source>
        <dbReference type="PROSITE-ProRule" id="PRU01248"/>
    </source>
</evidence>
<dbReference type="RefSeq" id="WP_078219536.1">
    <property type="nucleotide sequence ID" value="NZ_MUXZ01000069.1"/>
</dbReference>
<evidence type="ECO:0000259" key="5">
    <source>
        <dbReference type="PROSITE" id="PS51898"/>
    </source>
</evidence>
<dbReference type="InterPro" id="IPR010998">
    <property type="entry name" value="Integrase_recombinase_N"/>
</dbReference>
<dbReference type="Proteomes" id="UP000254329">
    <property type="component" value="Unassembled WGS sequence"/>
</dbReference>
<dbReference type="InterPro" id="IPR002104">
    <property type="entry name" value="Integrase_catalytic"/>
</dbReference>
<sequence length="329" mass="37803">MATFTKRNNSWRAIVRKKNITKSKSFRTKAQAVAWANKIELEIANNLYRDVADIPFQQVIERYLKEVTPNKRGAKKETQFLYRFLALPISQISLKDLREEDFQSWRDERLKTVSSATVLREWSVIGNILNVAIIEWKLLKINPLKAVKKPAAPKPRTRRYSQQEIDALVYTSGFDWNAPPTTATARVGAAILFAIETAMRAGEIVGLTWEHIHLNDKIAHLPKTKNGWPRDVPLSTTAIEILKRLKQISNGDSVFQLSTSILDALFRKLKKRMMLEDLHFHDTRREALTRLAEKVDVMTLAKISGHRDLTILQNTYYAPDMKKVALLLD</sequence>
<accession>A0A1V4AYC2</accession>
<gene>
    <name evidence="7" type="ORF">NCTC1659_00063</name>
</gene>
<dbReference type="GO" id="GO:0003677">
    <property type="term" value="F:DNA binding"/>
    <property type="evidence" value="ECO:0007669"/>
    <property type="project" value="UniProtKB-UniRule"/>
</dbReference>
<dbReference type="AlphaFoldDB" id="A0A1V4AYC2"/>
<organism evidence="7 8">
    <name type="scientific">Canicola haemoglobinophilus</name>
    <dbReference type="NCBI Taxonomy" id="733"/>
    <lineage>
        <taxon>Bacteria</taxon>
        <taxon>Pseudomonadati</taxon>
        <taxon>Pseudomonadota</taxon>
        <taxon>Gammaproteobacteria</taxon>
        <taxon>Pasteurellales</taxon>
        <taxon>Pasteurellaceae</taxon>
        <taxon>Canicola</taxon>
    </lineage>
</organism>
<protein>
    <submittedName>
        <fullName evidence="7">Phage integrase family protein</fullName>
    </submittedName>
</protein>
<dbReference type="InterPro" id="IPR044068">
    <property type="entry name" value="CB"/>
</dbReference>
<dbReference type="PROSITE" id="PS51898">
    <property type="entry name" value="TYR_RECOMBINASE"/>
    <property type="match status" value="1"/>
</dbReference>
<evidence type="ECO:0000313" key="7">
    <source>
        <dbReference type="EMBL" id="STO58851.1"/>
    </source>
</evidence>
<evidence type="ECO:0000259" key="6">
    <source>
        <dbReference type="PROSITE" id="PS51900"/>
    </source>
</evidence>
<dbReference type="PANTHER" id="PTHR30349">
    <property type="entry name" value="PHAGE INTEGRASE-RELATED"/>
    <property type="match status" value="1"/>
</dbReference>
<dbReference type="Gene3D" id="1.10.150.130">
    <property type="match status" value="1"/>
</dbReference>
<evidence type="ECO:0000313" key="8">
    <source>
        <dbReference type="Proteomes" id="UP000254329"/>
    </source>
</evidence>
<dbReference type="InterPro" id="IPR050090">
    <property type="entry name" value="Tyrosine_recombinase_XerCD"/>
</dbReference>
<dbReference type="EMBL" id="UGHF01000001">
    <property type="protein sequence ID" value="STO58851.1"/>
    <property type="molecule type" value="Genomic_DNA"/>
</dbReference>
<dbReference type="InterPro" id="IPR013762">
    <property type="entry name" value="Integrase-like_cat_sf"/>
</dbReference>
<dbReference type="PANTHER" id="PTHR30349:SF94">
    <property type="entry name" value="INTEGRASE_RECOMBINASE HI_1414-RELATED"/>
    <property type="match status" value="1"/>
</dbReference>
<keyword evidence="1" id="KW-0229">DNA integration</keyword>
<feature type="domain" description="Core-binding (CB)" evidence="6">
    <location>
        <begin position="54"/>
        <end position="133"/>
    </location>
</feature>
<feature type="domain" description="Tyr recombinase" evidence="5">
    <location>
        <begin position="155"/>
        <end position="329"/>
    </location>
</feature>
<proteinExistence type="predicted"/>
<evidence type="ECO:0000256" key="1">
    <source>
        <dbReference type="ARBA" id="ARBA00022908"/>
    </source>
</evidence>
<evidence type="ECO:0000256" key="2">
    <source>
        <dbReference type="ARBA" id="ARBA00023125"/>
    </source>
</evidence>
<dbReference type="Gene3D" id="1.10.443.10">
    <property type="entry name" value="Intergrase catalytic core"/>
    <property type="match status" value="1"/>
</dbReference>
<dbReference type="GO" id="GO:0015074">
    <property type="term" value="P:DNA integration"/>
    <property type="evidence" value="ECO:0007669"/>
    <property type="project" value="UniProtKB-KW"/>
</dbReference>
<dbReference type="PROSITE" id="PS51900">
    <property type="entry name" value="CB"/>
    <property type="match status" value="1"/>
</dbReference>
<evidence type="ECO:0000256" key="3">
    <source>
        <dbReference type="ARBA" id="ARBA00023172"/>
    </source>
</evidence>